<proteinExistence type="predicted"/>
<gene>
    <name evidence="1" type="ORF">UBRO_20652-A</name>
</gene>
<organism evidence="1 2">
    <name type="scientific">Ustilago bromivora</name>
    <dbReference type="NCBI Taxonomy" id="307758"/>
    <lineage>
        <taxon>Eukaryota</taxon>
        <taxon>Fungi</taxon>
        <taxon>Dikarya</taxon>
        <taxon>Basidiomycota</taxon>
        <taxon>Ustilaginomycotina</taxon>
        <taxon>Ustilaginomycetes</taxon>
        <taxon>Ustilaginales</taxon>
        <taxon>Ustilaginaceae</taxon>
        <taxon>Ustilago</taxon>
    </lineage>
</organism>
<dbReference type="EMBL" id="LT558123">
    <property type="protein sequence ID" value="SAM82249.1"/>
    <property type="molecule type" value="Genomic_DNA"/>
</dbReference>
<sequence>MRLDLFGFRRAPIANTMNERRPEQTVLHCTSTASTQELRKRSHFLPLVSCSHDLREEMFPGAVQIHWTQ</sequence>
<evidence type="ECO:0000313" key="2">
    <source>
        <dbReference type="Proteomes" id="UP000179920"/>
    </source>
</evidence>
<dbReference type="AlphaFoldDB" id="A0A1K0GQD5"/>
<accession>A0A1K0GQD5</accession>
<name>A0A1K0GQD5_9BASI</name>
<dbReference type="Proteomes" id="UP000179920">
    <property type="component" value="Chromosome VII"/>
</dbReference>
<evidence type="ECO:0000313" key="1">
    <source>
        <dbReference type="EMBL" id="SAM82249.1"/>
    </source>
</evidence>
<reference evidence="2" key="1">
    <citation type="submission" date="2016-04" db="EMBL/GenBank/DDBJ databases">
        <authorList>
            <person name="Guldener U."/>
            <person name="Guldener U."/>
        </authorList>
    </citation>
    <scope>NUCLEOTIDE SEQUENCE [LARGE SCALE GENOMIC DNA]</scope>
    <source>
        <strain evidence="2">UB2112</strain>
    </source>
</reference>
<protein>
    <submittedName>
        <fullName evidence="1">Uncharacterized protein</fullName>
    </submittedName>
</protein>